<dbReference type="Proteomes" id="UP000760494">
    <property type="component" value="Unassembled WGS sequence"/>
</dbReference>
<sequence>MAEAFGIAGSAFGTVSLGLQLFTEISKYLNSVEGRDEDLERAKDYARDFQSSLISLRTWASNTGISDVDLERAISESQANCAAAINDLSKTIADLKGQDPIPKSRSSKARTRIVKLKYPFKKQNLENLEKQLFNAISVLQFALTILQVKSISVTQMSIHGIHQILGNILNRLPEPSRANCNNVPLDTVENIVETTVDSAVCFRDSTSNIPESVIQSTRYQNGNTWTMNSFCICRKSYKRRERRQWGLFIVENEISFTDYHSPGCPLSTQEPLERQRKRTLRFQIPFTESLWRTASQFSLFFTAGTVGISFGQNLTWVEMVDQKQSPSFRIIEQALYHRALLTSEETEVLLSSCYRRLKWCFYNRKAAITDVDKFGRSIVDHITSCFYILSSGERSFINEAIQVFCMLAPFINPATHPGSRTSSPLLAQLCQNLITPNPTMSGEAISSLLFRCDDSAGQDCRSPFIYNSLQQRFGLAKDFPEISNYLEFGQLSRQVLMEDEEKVKGLLEKYPSSIHEINHLGQTPVHIAVQTQNARILSMLVNHADLKVLNTKDNDSHYAINHAIDALCHVRESGKETGSTVCNGCKVLNVLLRSESALFTNCVRRAMQLPIHNTPTCLEGQKNIIRSLASRRKELEILAQRELTPGERQGLRFCQAGLLDQNAAQTQRLLESKKCHIPMHLRVYDNAESLEDSQSVYMLISHGDVAESALRSGFFMPITLFNDVFCSLAKWLNSYNLGPRHQDFLFSSYICWLVDQSGDLHSTVLTLWGRTTAAHYFMAYLGQSQPSFQRAHRVSLSTTVSNMIFEEDNVDGCRCQCSPKGCTPLNKFLGALTGQQCWVPALGIAETISIVLKHWEYMCDLLHHVGYDLTKQHWVESAAIRHFTFFILDIRHTCCYLGNGNGSKAYGPLSTADRREIEEEDSSRLELFEQLFMEFRRGRVNYAGLLSFAREYWAPKMEAVYREIDSYVLTETQVQSAEAVGVAWECYGPQLSPCTDILPGDQETEEDISELEKLLRELDEVATDPERPSLV</sequence>
<dbReference type="Gene3D" id="1.25.40.20">
    <property type="entry name" value="Ankyrin repeat-containing domain"/>
    <property type="match status" value="1"/>
</dbReference>
<evidence type="ECO:0000313" key="2">
    <source>
        <dbReference type="Proteomes" id="UP000760494"/>
    </source>
</evidence>
<name>A0A5Q3CZ49_FUSFU</name>
<accession>A0A5Q3CZ49</accession>
<dbReference type="InterPro" id="IPR036770">
    <property type="entry name" value="Ankyrin_rpt-contain_sf"/>
</dbReference>
<organism evidence="1 2">
    <name type="scientific">Fusarium fujikuroi</name>
    <name type="common">Bakanae and foot rot disease fungus</name>
    <name type="synonym">Gibberella fujikuroi</name>
    <dbReference type="NCBI Taxonomy" id="5127"/>
    <lineage>
        <taxon>Eukaryota</taxon>
        <taxon>Fungi</taxon>
        <taxon>Dikarya</taxon>
        <taxon>Ascomycota</taxon>
        <taxon>Pezizomycotina</taxon>
        <taxon>Sordariomycetes</taxon>
        <taxon>Hypocreomycetidae</taxon>
        <taxon>Hypocreales</taxon>
        <taxon>Nectriaceae</taxon>
        <taxon>Fusarium</taxon>
        <taxon>Fusarium fujikuroi species complex</taxon>
    </lineage>
</organism>
<gene>
    <name evidence="1" type="ORF">C2S_7084</name>
</gene>
<dbReference type="AlphaFoldDB" id="A0A5Q3CZ49"/>
<protein>
    <submittedName>
        <fullName evidence="1">Uncharacterized protein</fullName>
    </submittedName>
</protein>
<proteinExistence type="predicted"/>
<reference evidence="1" key="1">
    <citation type="submission" date="2019-05" db="EMBL/GenBank/DDBJ databases">
        <authorList>
            <person name="Piombo E."/>
        </authorList>
    </citation>
    <scope>NUCLEOTIDE SEQUENCE</scope>
    <source>
        <strain evidence="1">C2S</strain>
    </source>
</reference>
<dbReference type="SUPFAM" id="SSF48403">
    <property type="entry name" value="Ankyrin repeat"/>
    <property type="match status" value="1"/>
</dbReference>
<comment type="caution">
    <text evidence="1">The sequence shown here is derived from an EMBL/GenBank/DDBJ whole genome shotgun (WGS) entry which is preliminary data.</text>
</comment>
<evidence type="ECO:0000313" key="1">
    <source>
        <dbReference type="EMBL" id="VTT68611.1"/>
    </source>
</evidence>
<dbReference type="EMBL" id="CABFJX010000224">
    <property type="protein sequence ID" value="VTT68611.1"/>
    <property type="molecule type" value="Genomic_DNA"/>
</dbReference>